<feature type="signal peptide" evidence="4">
    <location>
        <begin position="1"/>
        <end position="22"/>
    </location>
</feature>
<dbReference type="AlphaFoldDB" id="A0A380MUJ8"/>
<feature type="coiled-coil region" evidence="2">
    <location>
        <begin position="115"/>
        <end position="190"/>
    </location>
</feature>
<keyword evidence="2" id="KW-0175">Coiled coil</keyword>
<evidence type="ECO:0000313" key="5">
    <source>
        <dbReference type="EMBL" id="SUO95391.1"/>
    </source>
</evidence>
<keyword evidence="3" id="KW-0472">Membrane</keyword>
<accession>A0A380MUJ8</accession>
<dbReference type="InterPro" id="IPR016476">
    <property type="entry name" value="SH3_dom_pro"/>
</dbReference>
<keyword evidence="6" id="KW-1185">Reference proteome</keyword>
<feature type="transmembrane region" description="Helical" evidence="3">
    <location>
        <begin position="193"/>
        <end position="213"/>
    </location>
</feature>
<protein>
    <submittedName>
        <fullName evidence="5">SH3 domain-containing protein</fullName>
    </submittedName>
</protein>
<keyword evidence="3" id="KW-1133">Transmembrane helix</keyword>
<keyword evidence="3" id="KW-0812">Transmembrane</keyword>
<evidence type="ECO:0000256" key="3">
    <source>
        <dbReference type="SAM" id="Phobius"/>
    </source>
</evidence>
<sequence>MKRLMISLIGLLGFCLSISSYAAEQAWISDALQTSVSDAPEVNGKYIGSLKAGVPITVLGKSKDGRYMHIKTEHLEGWVWAKNIMYSPSIQIRFNEQNTQLNQLQSQNTVLANDKENHTAMISTLQNRLAVAEENATRSRAELVALQRASANVVAIDARNRELQSQVVTLEQENLNLRHSNKRLEEDKSQKQMTIGGLLVVAGFLLNGLLGMMRTHRRRDSFNDL</sequence>
<proteinExistence type="predicted"/>
<dbReference type="RefSeq" id="WP_072575533.1">
    <property type="nucleotide sequence ID" value="NZ_LWHB01000012.1"/>
</dbReference>
<evidence type="ECO:0000256" key="4">
    <source>
        <dbReference type="SAM" id="SignalP"/>
    </source>
</evidence>
<reference evidence="5 6" key="1">
    <citation type="submission" date="2018-06" db="EMBL/GenBank/DDBJ databases">
        <authorList>
            <consortium name="Pathogen Informatics"/>
            <person name="Doyle S."/>
        </authorList>
    </citation>
    <scope>NUCLEOTIDE SEQUENCE [LARGE SCALE GENOMIC DNA]</scope>
    <source>
        <strain evidence="5 6">NCTC13337</strain>
    </source>
</reference>
<organism evidence="5 6">
    <name type="scientific">Suttonella ornithocola</name>
    <dbReference type="NCBI Taxonomy" id="279832"/>
    <lineage>
        <taxon>Bacteria</taxon>
        <taxon>Pseudomonadati</taxon>
        <taxon>Pseudomonadota</taxon>
        <taxon>Gammaproteobacteria</taxon>
        <taxon>Cardiobacteriales</taxon>
        <taxon>Cardiobacteriaceae</taxon>
        <taxon>Suttonella</taxon>
    </lineage>
</organism>
<dbReference type="NCBIfam" id="TIGR04211">
    <property type="entry name" value="SH3_and_anchor"/>
    <property type="match status" value="1"/>
</dbReference>
<feature type="chain" id="PRO_5016565584" evidence="4">
    <location>
        <begin position="23"/>
        <end position="225"/>
    </location>
</feature>
<dbReference type="EMBL" id="UHIC01000001">
    <property type="protein sequence ID" value="SUO95391.1"/>
    <property type="molecule type" value="Genomic_DNA"/>
</dbReference>
<evidence type="ECO:0000256" key="1">
    <source>
        <dbReference type="ARBA" id="ARBA00022729"/>
    </source>
</evidence>
<keyword evidence="1 4" id="KW-0732">Signal</keyword>
<evidence type="ECO:0000256" key="2">
    <source>
        <dbReference type="SAM" id="Coils"/>
    </source>
</evidence>
<gene>
    <name evidence="5" type="ORF">NCTC13337_01289</name>
</gene>
<name>A0A380MUJ8_9GAMM</name>
<evidence type="ECO:0000313" key="6">
    <source>
        <dbReference type="Proteomes" id="UP000254601"/>
    </source>
</evidence>
<dbReference type="Proteomes" id="UP000254601">
    <property type="component" value="Unassembled WGS sequence"/>
</dbReference>